<keyword evidence="4" id="KW-0963">Cytoplasm</keyword>
<keyword evidence="9" id="KW-1185">Reference proteome</keyword>
<dbReference type="InterPro" id="IPR008847">
    <property type="entry name" value="Suf"/>
</dbReference>
<feature type="compositionally biased region" description="Low complexity" evidence="6">
    <location>
        <begin position="126"/>
        <end position="140"/>
    </location>
</feature>
<dbReference type="SMART" id="SM00386">
    <property type="entry name" value="HAT"/>
    <property type="match status" value="6"/>
</dbReference>
<keyword evidence="5" id="KW-0175">Coiled coil</keyword>
<dbReference type="GO" id="GO:0180010">
    <property type="term" value="P:co-transcriptional mRNA 3'-end processing, cleavage and polyadenylation pathway"/>
    <property type="evidence" value="ECO:0007669"/>
    <property type="project" value="UniProtKB-UniRule"/>
</dbReference>
<dbReference type="OrthoDB" id="26282at2759"/>
<feature type="region of interest" description="Disordered" evidence="6">
    <location>
        <begin position="954"/>
        <end position="975"/>
    </location>
</feature>
<dbReference type="InterPro" id="IPR003107">
    <property type="entry name" value="HAT"/>
</dbReference>
<accession>A0A2T2NBT4</accession>
<evidence type="ECO:0000256" key="2">
    <source>
        <dbReference type="ARBA" id="ARBA00022737"/>
    </source>
</evidence>
<dbReference type="InterPro" id="IPR045243">
    <property type="entry name" value="Rna14-like"/>
</dbReference>
<keyword evidence="2" id="KW-0677">Repeat</keyword>
<dbReference type="AlphaFoldDB" id="A0A2T2NBT4"/>
<evidence type="ECO:0000256" key="1">
    <source>
        <dbReference type="ARBA" id="ARBA00002863"/>
    </source>
</evidence>
<evidence type="ECO:0000256" key="6">
    <source>
        <dbReference type="SAM" id="MobiDB-lite"/>
    </source>
</evidence>
<dbReference type="InterPro" id="IPR011990">
    <property type="entry name" value="TPR-like_helical_dom_sf"/>
</dbReference>
<dbReference type="PANTHER" id="PTHR19980">
    <property type="entry name" value="RNA CLEAVAGE STIMULATION FACTOR"/>
    <property type="match status" value="1"/>
</dbReference>
<feature type="domain" description="Suppressor of forked" evidence="7">
    <location>
        <begin position="242"/>
        <end position="860"/>
    </location>
</feature>
<protein>
    <recommendedName>
        <fullName evidence="4">mRNA 3'-end-processing protein RNA14</fullName>
    </recommendedName>
</protein>
<dbReference type="EMBL" id="KZ678141">
    <property type="protein sequence ID" value="PSN62706.1"/>
    <property type="molecule type" value="Genomic_DNA"/>
</dbReference>
<dbReference type="GO" id="GO:0005737">
    <property type="term" value="C:cytoplasm"/>
    <property type="evidence" value="ECO:0007669"/>
    <property type="project" value="UniProtKB-SubCell"/>
</dbReference>
<gene>
    <name evidence="8" type="ORF">BS50DRAFT_127649</name>
</gene>
<name>A0A2T2NBT4_CORCC</name>
<feature type="compositionally biased region" description="Polar residues" evidence="6">
    <location>
        <begin position="46"/>
        <end position="55"/>
    </location>
</feature>
<evidence type="ECO:0000256" key="5">
    <source>
        <dbReference type="SAM" id="Coils"/>
    </source>
</evidence>
<proteinExistence type="predicted"/>
<dbReference type="Gene3D" id="1.25.40.1040">
    <property type="match status" value="1"/>
</dbReference>
<dbReference type="GO" id="GO:0005634">
    <property type="term" value="C:nucleus"/>
    <property type="evidence" value="ECO:0007669"/>
    <property type="project" value="UniProtKB-SubCell"/>
</dbReference>
<comment type="function">
    <text evidence="1 4">Component of the cleavage factor IA (CFIA) complex, which is involved in the endonucleolytic cleavage during polyadenylation-dependent pre-mRNA 3'-end formation.</text>
</comment>
<evidence type="ECO:0000256" key="4">
    <source>
        <dbReference type="RuleBase" id="RU369035"/>
    </source>
</evidence>
<feature type="region of interest" description="Disordered" evidence="6">
    <location>
        <begin position="1"/>
        <end position="236"/>
    </location>
</feature>
<feature type="compositionally biased region" description="Polar residues" evidence="6">
    <location>
        <begin position="62"/>
        <end position="79"/>
    </location>
</feature>
<feature type="compositionally biased region" description="Polar residues" evidence="6">
    <location>
        <begin position="176"/>
        <end position="200"/>
    </location>
</feature>
<keyword evidence="3 4" id="KW-0539">Nucleus</keyword>
<feature type="coiled-coil region" evidence="5">
    <location>
        <begin position="631"/>
        <end position="679"/>
    </location>
</feature>
<dbReference type="Pfam" id="PF05843">
    <property type="entry name" value="Suf"/>
    <property type="match status" value="1"/>
</dbReference>
<dbReference type="STRING" id="1448308.A0A2T2NBT4"/>
<dbReference type="GO" id="GO:0003729">
    <property type="term" value="F:mRNA binding"/>
    <property type="evidence" value="ECO:0007669"/>
    <property type="project" value="TreeGrafter"/>
</dbReference>
<feature type="region of interest" description="Disordered" evidence="6">
    <location>
        <begin position="1024"/>
        <end position="1066"/>
    </location>
</feature>
<evidence type="ECO:0000313" key="8">
    <source>
        <dbReference type="EMBL" id="PSN62706.1"/>
    </source>
</evidence>
<evidence type="ECO:0000259" key="7">
    <source>
        <dbReference type="Pfam" id="PF05843"/>
    </source>
</evidence>
<evidence type="ECO:0000313" key="9">
    <source>
        <dbReference type="Proteomes" id="UP000240883"/>
    </source>
</evidence>
<feature type="compositionally biased region" description="Acidic residues" evidence="6">
    <location>
        <begin position="31"/>
        <end position="42"/>
    </location>
</feature>
<feature type="compositionally biased region" description="Polar residues" evidence="6">
    <location>
        <begin position="141"/>
        <end position="158"/>
    </location>
</feature>
<dbReference type="Proteomes" id="UP000240883">
    <property type="component" value="Unassembled WGS sequence"/>
</dbReference>
<comment type="subcellular location">
    <subcellularLocation>
        <location evidence="4">Nucleus</location>
    </subcellularLocation>
    <subcellularLocation>
        <location evidence="4">Cytoplasm</location>
    </subcellularLocation>
    <text evidence="4">Nucleus and/or cytoplasm.</text>
</comment>
<reference evidence="8 9" key="1">
    <citation type="journal article" date="2018" name="Front. Microbiol.">
        <title>Genome-Wide Analysis of Corynespora cassiicola Leaf Fall Disease Putative Effectors.</title>
        <authorList>
            <person name="Lopez D."/>
            <person name="Ribeiro S."/>
            <person name="Label P."/>
            <person name="Fumanal B."/>
            <person name="Venisse J.S."/>
            <person name="Kohler A."/>
            <person name="de Oliveira R.R."/>
            <person name="Labutti K."/>
            <person name="Lipzen A."/>
            <person name="Lail K."/>
            <person name="Bauer D."/>
            <person name="Ohm R.A."/>
            <person name="Barry K.W."/>
            <person name="Spatafora J."/>
            <person name="Grigoriev I.V."/>
            <person name="Martin F.M."/>
            <person name="Pujade-Renaud V."/>
        </authorList>
    </citation>
    <scope>NUCLEOTIDE SEQUENCE [LARGE SCALE GENOMIC DNA]</scope>
    <source>
        <strain evidence="8 9">Philippines</strain>
    </source>
</reference>
<dbReference type="SUPFAM" id="SSF48452">
    <property type="entry name" value="TPR-like"/>
    <property type="match status" value="2"/>
</dbReference>
<dbReference type="PANTHER" id="PTHR19980:SF0">
    <property type="entry name" value="CLEAVAGE STIMULATION FACTOR SUBUNIT 3"/>
    <property type="match status" value="1"/>
</dbReference>
<dbReference type="Gene3D" id="1.25.40.10">
    <property type="entry name" value="Tetratricopeptide repeat domain"/>
    <property type="match status" value="1"/>
</dbReference>
<organism evidence="8 9">
    <name type="scientific">Corynespora cassiicola Philippines</name>
    <dbReference type="NCBI Taxonomy" id="1448308"/>
    <lineage>
        <taxon>Eukaryota</taxon>
        <taxon>Fungi</taxon>
        <taxon>Dikarya</taxon>
        <taxon>Ascomycota</taxon>
        <taxon>Pezizomycotina</taxon>
        <taxon>Dothideomycetes</taxon>
        <taxon>Pleosporomycetidae</taxon>
        <taxon>Pleosporales</taxon>
        <taxon>Corynesporascaceae</taxon>
        <taxon>Corynespora</taxon>
    </lineage>
</organism>
<feature type="compositionally biased region" description="Low complexity" evidence="6">
    <location>
        <begin position="223"/>
        <end position="235"/>
    </location>
</feature>
<feature type="compositionally biased region" description="Polar residues" evidence="6">
    <location>
        <begin position="1048"/>
        <end position="1066"/>
    </location>
</feature>
<evidence type="ECO:0000256" key="3">
    <source>
        <dbReference type="ARBA" id="ARBA00023242"/>
    </source>
</evidence>
<sequence length="1066" mass="117985">MADNAAELAFLEAQKEYDPAGDYSHLAEQPEPADGDGDDEYDPASAFSSTANNQPPHDGPSPSGQSNSIPPESAANTPSPADGGLKPQPADASAAPVPSKQPRTVGGFVVESEDDEDEVPVAKPKTAGSALLNASANATGIANSPQRSLTHSPNNTLPQPDVPFHSAQDQGAPAGVSSSSLAVNDSAQPVASPAVPNSGTPVPDATKPGVPVTVAAPSGRQSTAPATPTAAALPTHRLPNDTIGILEDRIEEDPRGDIEAWLGLIEEHRRRHKLDDARAVFERFFQVFPTAAEQWVQYANMESELDNFSQIETLFNRSIMTNPHVSLWSCYIDYIRRRYNLTTDTTGAARQTVNQVYDFALQHIGIDVNSGKIWLDYINLMKEAPGVLGGSSWKDMQKMDTLRKIYQRAVAVPTTATLEIWREYGKFEDSLNKATGRKYLQERSAAYMTARAAINVLENITKDVNRTTLPKLPPAVGFDGHDEYMKQVKLWKNWIQWEKDDPLEIKEDDRDLYNKRVLFLYKNALMALRFWSEMWYDAAEWCFQNGLQEEGDKFLDDGLEANPESCLLAFKKANQVELRTDFDEGEQGALKKGQAIRAVFDTLLDSLYSLTNKTRKREEHTISRTKDMFAAQQKADELARANAAKENDEDEEDLVVQTARQQKEKEEALERQLKAISAGFNAQIHELKRTLSYAWIALMRAMRRVQGKGGPNAPVPGFRGVFADARRKGKLLSDAYVASALIEHHCYQDPAATKIFERGLKLFPEDEHFALEYIKHLIKLNDATNARAVFETVVTKLTAKPENVARTKPLFVYFHEYESQYGELAQITKIEQRMATLFPEDPQLLRFTQRFATNIFDPTAVRPIISPRAQMRPVMPNNVMPSVEEPVAPPPPPVQPQEQRIASPALVNSPRLQSILPAATNSPKRPLDDVDNEIAQPRKLMRGESPLLKGAAGRRLEAKRNQPASGGGNTPVGLPPAPLPRDINFLLSIIPPAHTYPAEFSRFNPEKIIAIIRGLPGIPLPPGTAAQPAHAFGPPHQPSPQQWSHMQGQLQDIQARYGSQQAGWQR</sequence>
<feature type="region of interest" description="Disordered" evidence="6">
    <location>
        <begin position="880"/>
        <end position="899"/>
    </location>
</feature>
<keyword evidence="4" id="KW-0507">mRNA processing</keyword>